<dbReference type="Gene3D" id="1.10.4030.10">
    <property type="entry name" value="Porin chaperone SurA, peptide-binding domain"/>
    <property type="match status" value="1"/>
</dbReference>
<dbReference type="InterPro" id="IPR050245">
    <property type="entry name" value="PrsA_foldase"/>
</dbReference>
<evidence type="ECO:0000256" key="8">
    <source>
        <dbReference type="SAM" id="Phobius"/>
    </source>
</evidence>
<organism evidence="10 11">
    <name type="scientific">Planococcus antarcticus DSM 14505</name>
    <dbReference type="NCBI Taxonomy" id="1185653"/>
    <lineage>
        <taxon>Bacteria</taxon>
        <taxon>Bacillati</taxon>
        <taxon>Bacillota</taxon>
        <taxon>Bacilli</taxon>
        <taxon>Bacillales</taxon>
        <taxon>Caryophanaceae</taxon>
        <taxon>Planococcus</taxon>
    </lineage>
</organism>
<dbReference type="GO" id="GO:0003755">
    <property type="term" value="F:peptidyl-prolyl cis-trans isomerase activity"/>
    <property type="evidence" value="ECO:0007669"/>
    <property type="project" value="UniProtKB-KW"/>
</dbReference>
<proteinExistence type="predicted"/>
<dbReference type="InterPro" id="IPR027304">
    <property type="entry name" value="Trigger_fact/SurA_dom_sf"/>
</dbReference>
<feature type="transmembrane region" description="Helical" evidence="8">
    <location>
        <begin position="28"/>
        <end position="48"/>
    </location>
</feature>
<reference evidence="10 11" key="1">
    <citation type="journal article" date="2012" name="J. Bacteriol.">
        <title>Genome Sequence of the Antarctic Psychrophile Bacterium Planococcus antarcticus DSM 14505.</title>
        <authorList>
            <person name="Margolles A."/>
            <person name="Gueimonde M."/>
            <person name="Sanchez B."/>
        </authorList>
    </citation>
    <scope>NUCLEOTIDE SEQUENCE [LARGE SCALE GENOMIC DNA]</scope>
    <source>
        <strain evidence="10 11">DSM 14505</strain>
    </source>
</reference>
<sequence length="313" mass="34554">MNSSHNNRRPVPPAGTGKPKRHLKTKPVLLVIGILLLANLLWFIAWLIPNDTGNAEKVASVSGEDITREEWLASMEEQHGPEALLELVNEKVMATAAKDYGIEVSDKEIGLELALLRSSQDTTEPALYEADETRQREKIEARLILEKVLTKDIVIEDTEIQAFYDDNQSLYDVKDSYRTRMIVLNSVAEAEETIAELEKGSSFEATARERSIDSATGNLGGDIGYISSGDPSVNANIAKAVAEVEVGGWSTPLALEDGRTAVISVTEKVDGETFSFDDVAAHINRELALEQLPQSVTPEAFWQEFDAEWFYGE</sequence>
<keyword evidence="8" id="KW-0472">Membrane</keyword>
<dbReference type="AlphaFoldDB" id="A0AA87IJK6"/>
<keyword evidence="4 6" id="KW-0697">Rotamase</keyword>
<dbReference type="Gene3D" id="3.10.50.40">
    <property type="match status" value="1"/>
</dbReference>
<dbReference type="EMBL" id="AJYB01000047">
    <property type="protein sequence ID" value="EIM05886.1"/>
    <property type="molecule type" value="Genomic_DNA"/>
</dbReference>
<evidence type="ECO:0000256" key="1">
    <source>
        <dbReference type="ARBA" id="ARBA00000971"/>
    </source>
</evidence>
<evidence type="ECO:0000313" key="11">
    <source>
        <dbReference type="Proteomes" id="UP000004725"/>
    </source>
</evidence>
<dbReference type="InterPro" id="IPR000297">
    <property type="entry name" value="PPIase_PpiC"/>
</dbReference>
<dbReference type="PANTHER" id="PTHR47245:SF1">
    <property type="entry name" value="FOLDASE PROTEIN PRSA"/>
    <property type="match status" value="1"/>
</dbReference>
<evidence type="ECO:0000313" key="10">
    <source>
        <dbReference type="EMBL" id="EIM05886.1"/>
    </source>
</evidence>
<dbReference type="SUPFAM" id="SSF109998">
    <property type="entry name" value="Triger factor/SurA peptide-binding domain-like"/>
    <property type="match status" value="1"/>
</dbReference>
<name>A0AA87IJK6_9BACL</name>
<dbReference type="InterPro" id="IPR046357">
    <property type="entry name" value="PPIase_dom_sf"/>
</dbReference>
<dbReference type="SUPFAM" id="SSF54534">
    <property type="entry name" value="FKBP-like"/>
    <property type="match status" value="1"/>
</dbReference>
<evidence type="ECO:0000256" key="3">
    <source>
        <dbReference type="ARBA" id="ARBA00022729"/>
    </source>
</evidence>
<accession>A0AA87IJK6</accession>
<comment type="catalytic activity">
    <reaction evidence="1">
        <text>[protein]-peptidylproline (omega=180) = [protein]-peptidylproline (omega=0)</text>
        <dbReference type="Rhea" id="RHEA:16237"/>
        <dbReference type="Rhea" id="RHEA-COMP:10747"/>
        <dbReference type="Rhea" id="RHEA-COMP:10748"/>
        <dbReference type="ChEBI" id="CHEBI:83833"/>
        <dbReference type="ChEBI" id="CHEBI:83834"/>
        <dbReference type="EC" id="5.2.1.8"/>
    </reaction>
</comment>
<dbReference type="PANTHER" id="PTHR47245">
    <property type="entry name" value="PEPTIDYLPROLYL ISOMERASE"/>
    <property type="match status" value="1"/>
</dbReference>
<evidence type="ECO:0000256" key="2">
    <source>
        <dbReference type="ARBA" id="ARBA00013194"/>
    </source>
</evidence>
<gene>
    <name evidence="10" type="ORF">A1A1_14087</name>
</gene>
<keyword evidence="8" id="KW-0812">Transmembrane</keyword>
<feature type="domain" description="PpiC" evidence="9">
    <location>
        <begin position="174"/>
        <end position="258"/>
    </location>
</feature>
<evidence type="ECO:0000256" key="7">
    <source>
        <dbReference type="SAM" id="MobiDB-lite"/>
    </source>
</evidence>
<feature type="region of interest" description="Disordered" evidence="7">
    <location>
        <begin position="1"/>
        <end position="21"/>
    </location>
</feature>
<comment type="caution">
    <text evidence="10">The sequence shown here is derived from an EMBL/GenBank/DDBJ whole genome shotgun (WGS) entry which is preliminary data.</text>
</comment>
<dbReference type="RefSeq" id="WP_006830777.1">
    <property type="nucleotide sequence ID" value="NZ_AJYB01000047.1"/>
</dbReference>
<dbReference type="PROSITE" id="PS50198">
    <property type="entry name" value="PPIC_PPIASE_2"/>
    <property type="match status" value="1"/>
</dbReference>
<keyword evidence="3" id="KW-0732">Signal</keyword>
<evidence type="ECO:0000256" key="5">
    <source>
        <dbReference type="ARBA" id="ARBA00023235"/>
    </source>
</evidence>
<evidence type="ECO:0000259" key="9">
    <source>
        <dbReference type="PROSITE" id="PS50198"/>
    </source>
</evidence>
<dbReference type="Proteomes" id="UP000004725">
    <property type="component" value="Unassembled WGS sequence"/>
</dbReference>
<keyword evidence="5 6" id="KW-0413">Isomerase</keyword>
<evidence type="ECO:0000256" key="4">
    <source>
        <dbReference type="ARBA" id="ARBA00023110"/>
    </source>
</evidence>
<evidence type="ECO:0000256" key="6">
    <source>
        <dbReference type="PROSITE-ProRule" id="PRU00278"/>
    </source>
</evidence>
<protein>
    <recommendedName>
        <fullName evidence="2">peptidylprolyl isomerase</fullName>
        <ecNumber evidence="2">5.2.1.8</ecNumber>
    </recommendedName>
</protein>
<dbReference type="Pfam" id="PF13145">
    <property type="entry name" value="Rotamase_2"/>
    <property type="match status" value="1"/>
</dbReference>
<dbReference type="EC" id="5.2.1.8" evidence="2"/>
<keyword evidence="8" id="KW-1133">Transmembrane helix</keyword>